<protein>
    <submittedName>
        <fullName evidence="1">Uncharacterized protein</fullName>
    </submittedName>
</protein>
<gene>
    <name evidence="1" type="ORF">EG352_07240</name>
</gene>
<reference evidence="1 2" key="1">
    <citation type="submission" date="2018-11" db="EMBL/GenBank/DDBJ databases">
        <title>Proposal to divide the Flavobacteriaceae and reorganize its genera based on Amino Acid Identity values calculated from whole genome sequences.</title>
        <authorList>
            <person name="Nicholson A.C."/>
            <person name="Gulvik C.A."/>
            <person name="Whitney A.M."/>
            <person name="Humrighouse B.W."/>
            <person name="Bell M."/>
            <person name="Holmes B."/>
            <person name="Steigerwalt A.G."/>
            <person name="Villarma A."/>
            <person name="Sheth M."/>
            <person name="Batra D."/>
            <person name="Pryor J."/>
            <person name="Bernardet J.-F."/>
            <person name="Hugo C."/>
            <person name="Kampfer P."/>
            <person name="Newman J."/>
            <person name="McQuiston J.R."/>
        </authorList>
    </citation>
    <scope>NUCLEOTIDE SEQUENCE [LARGE SCALE GENOMIC DNA]</scope>
    <source>
        <strain evidence="1 2">H5559</strain>
    </source>
</reference>
<evidence type="ECO:0000313" key="2">
    <source>
        <dbReference type="Proteomes" id="UP000269015"/>
    </source>
</evidence>
<dbReference type="AlphaFoldDB" id="A0AAD0YUA9"/>
<dbReference type="Proteomes" id="UP000269015">
    <property type="component" value="Chromosome"/>
</dbReference>
<proteinExistence type="predicted"/>
<dbReference type="RefSeq" id="WP_123861544.1">
    <property type="nucleotide sequence ID" value="NZ_CP033930.1"/>
</dbReference>
<accession>A0AAD0YUA9</accession>
<name>A0AAD0YUA9_CHRID</name>
<sequence length="67" mass="7318">MPLNDIQFIQNVVDLQTEMEGQIDRTAAKQKYAEKLLQLIKAYLKSGTVTITGTSNQGAFTGTGQIS</sequence>
<evidence type="ECO:0000313" key="1">
    <source>
        <dbReference type="EMBL" id="AZB17573.1"/>
    </source>
</evidence>
<dbReference type="EMBL" id="CP033930">
    <property type="protein sequence ID" value="AZB17573.1"/>
    <property type="molecule type" value="Genomic_DNA"/>
</dbReference>
<organism evidence="1 2">
    <name type="scientific">Chryseobacterium indologenes</name>
    <name type="common">Flavobacterium indologenes</name>
    <dbReference type="NCBI Taxonomy" id="253"/>
    <lineage>
        <taxon>Bacteria</taxon>
        <taxon>Pseudomonadati</taxon>
        <taxon>Bacteroidota</taxon>
        <taxon>Flavobacteriia</taxon>
        <taxon>Flavobacteriales</taxon>
        <taxon>Weeksellaceae</taxon>
        <taxon>Chryseobacterium group</taxon>
        <taxon>Chryseobacterium</taxon>
    </lineage>
</organism>